<dbReference type="RefSeq" id="WP_174715645.1">
    <property type="nucleotide sequence ID" value="NZ_CP054569.1"/>
</dbReference>
<reference evidence="3 4" key="1">
    <citation type="submission" date="2020-05" db="EMBL/GenBank/DDBJ databases">
        <title>FDA dAtabase for Regulatory Grade micrObial Sequences (FDA-ARGOS): Supporting development and validation of Infectious Disease Dx tests.</title>
        <authorList>
            <person name="Sproer C."/>
            <person name="Gronow S."/>
            <person name="Severitt S."/>
            <person name="Schroder I."/>
            <person name="Tallon L."/>
            <person name="Sadzewicz L."/>
            <person name="Zhao X."/>
            <person name="Vavikolanu K."/>
            <person name="Mehta A."/>
            <person name="Aluvathingal J."/>
            <person name="Nadendla S."/>
            <person name="Myers T."/>
            <person name="Yan Y."/>
            <person name="Sichtig H."/>
        </authorList>
    </citation>
    <scope>NUCLEOTIDE SEQUENCE [LARGE SCALE GENOMIC DNA]</scope>
    <source>
        <strain evidence="3 4">FDAARGOS_787</strain>
    </source>
</reference>
<evidence type="ECO:0000256" key="1">
    <source>
        <dbReference type="SAM" id="MobiDB-lite"/>
    </source>
</evidence>
<feature type="region of interest" description="Disordered" evidence="1">
    <location>
        <begin position="165"/>
        <end position="189"/>
    </location>
</feature>
<keyword evidence="2" id="KW-0732">Signal</keyword>
<accession>A0A6N0JEU9</accession>
<proteinExistence type="predicted"/>
<feature type="chain" id="PRO_5026829318" description="VCBS repeat-containing protein" evidence="2">
    <location>
        <begin position="20"/>
        <end position="189"/>
    </location>
</feature>
<evidence type="ECO:0000313" key="4">
    <source>
        <dbReference type="Proteomes" id="UP000509782"/>
    </source>
</evidence>
<dbReference type="AlphaFoldDB" id="A0A6N0JEU9"/>
<evidence type="ECO:0000313" key="3">
    <source>
        <dbReference type="EMBL" id="QKQ45609.1"/>
    </source>
</evidence>
<protein>
    <recommendedName>
        <fullName evidence="5">VCBS repeat-containing protein</fullName>
    </recommendedName>
</protein>
<evidence type="ECO:0000256" key="2">
    <source>
        <dbReference type="SAM" id="SignalP"/>
    </source>
</evidence>
<evidence type="ECO:0008006" key="5">
    <source>
        <dbReference type="Google" id="ProtNLM"/>
    </source>
</evidence>
<feature type="signal peptide" evidence="2">
    <location>
        <begin position="1"/>
        <end position="19"/>
    </location>
</feature>
<gene>
    <name evidence="3" type="ORF">FOC81_02355</name>
</gene>
<name>A0A6N0JEU9_ACHDE</name>
<feature type="compositionally biased region" description="Polar residues" evidence="1">
    <location>
        <begin position="168"/>
        <end position="181"/>
    </location>
</feature>
<sequence>MKGLLLGAALAALGLNAQARDYAYAIAPGLPAVVTVAEPPESRLSARVGGGAEQSLGQLGDEEVDQFQAVDVDRDGYQDFVVGQSGGGAQLIARIFLYRPQDGSFRELAHPGDAASPCRGFVNPVFHDARPAFSVACRYSATDYGFEDYTVCADGTLRATAWSRRSGDSQTRLGLPAQQSGRCPPAPKR</sequence>
<organism evidence="3 4">
    <name type="scientific">Achromobacter denitrificans</name>
    <name type="common">Alcaligenes denitrificans</name>
    <dbReference type="NCBI Taxonomy" id="32002"/>
    <lineage>
        <taxon>Bacteria</taxon>
        <taxon>Pseudomonadati</taxon>
        <taxon>Pseudomonadota</taxon>
        <taxon>Betaproteobacteria</taxon>
        <taxon>Burkholderiales</taxon>
        <taxon>Alcaligenaceae</taxon>
        <taxon>Achromobacter</taxon>
    </lineage>
</organism>
<dbReference type="Proteomes" id="UP000509782">
    <property type="component" value="Chromosome"/>
</dbReference>
<dbReference type="EMBL" id="CP054569">
    <property type="protein sequence ID" value="QKQ45609.1"/>
    <property type="molecule type" value="Genomic_DNA"/>
</dbReference>